<dbReference type="GeneID" id="3855495"/>
<protein>
    <submittedName>
        <fullName evidence="2">Ferredoxin</fullName>
    </submittedName>
</protein>
<feature type="domain" description="4Fe-4S ferredoxin-type" evidence="1">
    <location>
        <begin position="35"/>
        <end position="61"/>
    </location>
</feature>
<evidence type="ECO:0000313" key="3">
    <source>
        <dbReference type="Proteomes" id="UP000248557"/>
    </source>
</evidence>
<organism evidence="2 3">
    <name type="scientific">Methanosphaera stadtmanae</name>
    <dbReference type="NCBI Taxonomy" id="2317"/>
    <lineage>
        <taxon>Archaea</taxon>
        <taxon>Methanobacteriati</taxon>
        <taxon>Methanobacteriota</taxon>
        <taxon>Methanomada group</taxon>
        <taxon>Methanobacteria</taxon>
        <taxon>Methanobacteriales</taxon>
        <taxon>Methanobacteriaceae</taxon>
        <taxon>Methanosphaera</taxon>
    </lineage>
</organism>
<dbReference type="Proteomes" id="UP000248557">
    <property type="component" value="Unassembled WGS sequence"/>
</dbReference>
<evidence type="ECO:0000313" key="2">
    <source>
        <dbReference type="EMBL" id="RAP03647.1"/>
    </source>
</evidence>
<dbReference type="OMA" id="EACPRNG"/>
<dbReference type="Gene3D" id="3.30.70.20">
    <property type="match status" value="1"/>
</dbReference>
<comment type="caution">
    <text evidence="2">The sequence shown here is derived from an EMBL/GenBank/DDBJ whole genome shotgun (WGS) entry which is preliminary data.</text>
</comment>
<dbReference type="RefSeq" id="WP_011405852.1">
    <property type="nucleotide sequence ID" value="NZ_CAUHHK010000043.1"/>
</dbReference>
<dbReference type="InterPro" id="IPR017900">
    <property type="entry name" value="4Fe4S_Fe_S_CS"/>
</dbReference>
<dbReference type="InterPro" id="IPR017896">
    <property type="entry name" value="4Fe4S_Fe-S-bd"/>
</dbReference>
<dbReference type="AlphaFoldDB" id="A0A328Q5K9"/>
<dbReference type="EMBL" id="NGJK01000015">
    <property type="protein sequence ID" value="RAP03647.1"/>
    <property type="molecule type" value="Genomic_DNA"/>
</dbReference>
<proteinExistence type="predicted"/>
<dbReference type="Pfam" id="PF00037">
    <property type="entry name" value="Fer4"/>
    <property type="match status" value="1"/>
</dbReference>
<gene>
    <name evidence="2" type="ORF">CA615_01205</name>
</gene>
<dbReference type="PROSITE" id="PS00198">
    <property type="entry name" value="4FE4S_FER_1"/>
    <property type="match status" value="1"/>
</dbReference>
<dbReference type="PROSITE" id="PS51379">
    <property type="entry name" value="4FE4S_FER_2"/>
    <property type="match status" value="1"/>
</dbReference>
<reference evidence="2 3" key="1">
    <citation type="submission" date="2017-05" db="EMBL/GenBank/DDBJ databases">
        <title>Host range expansion of the Methanosphaera genus to humans and monogastric animals involves recent and extensive reduction in genome content.</title>
        <authorList>
            <person name="Hoedt E.C."/>
            <person name="Volmer J.G."/>
            <person name="Parks D.H."/>
            <person name="Rosewarne C.P."/>
            <person name="Denman S.E."/>
            <person name="Mcsweeney C.S."/>
            <person name="O Cuiv P."/>
            <person name="Hugenholtz P."/>
            <person name="Tyson G.W."/>
            <person name="Morrison M."/>
        </authorList>
    </citation>
    <scope>NUCLEOTIDE SEQUENCE [LARGE SCALE GENOMIC DNA]</scope>
    <source>
        <strain evidence="2 3">PA5</strain>
    </source>
</reference>
<accession>A0A328Q5K9</accession>
<sequence>MVVTVYQDRCDGVEACPRNGVCMEVCALDAIEHKGDSIIITEDCTNCGLCVMNCPRGALSK</sequence>
<evidence type="ECO:0000259" key="1">
    <source>
        <dbReference type="PROSITE" id="PS51379"/>
    </source>
</evidence>
<name>A0A328Q5K9_9EURY</name>
<dbReference type="GO" id="GO:0016491">
    <property type="term" value="F:oxidoreductase activity"/>
    <property type="evidence" value="ECO:0007669"/>
    <property type="project" value="UniProtKB-ARBA"/>
</dbReference>
<dbReference type="SUPFAM" id="SSF54862">
    <property type="entry name" value="4Fe-4S ferredoxins"/>
    <property type="match status" value="1"/>
</dbReference>